<evidence type="ECO:0000313" key="4">
    <source>
        <dbReference type="Proteomes" id="UP000577419"/>
    </source>
</evidence>
<evidence type="ECO:0000259" key="1">
    <source>
        <dbReference type="Pfam" id="PF01336"/>
    </source>
</evidence>
<feature type="domain" description="OB" evidence="1">
    <location>
        <begin position="49"/>
        <end position="117"/>
    </location>
</feature>
<dbReference type="SUPFAM" id="SSF50249">
    <property type="entry name" value="Nucleic acid-binding proteins"/>
    <property type="match status" value="1"/>
</dbReference>
<sequence length="120" mass="13306">MEFDDFFFRKLALGIGIAGILLLAAMSAATKPLEVSIPEINGGMLQKKVSTEGIVKNRFYSKNTLLFELVDGKSIKAVVFSPTEKELKEIENSAVIRIEGTVQEYKGKIEIVAEKVKRID</sequence>
<dbReference type="Gene3D" id="2.40.50.140">
    <property type="entry name" value="Nucleic acid-binding proteins"/>
    <property type="match status" value="1"/>
</dbReference>
<dbReference type="AlphaFoldDB" id="A0A7J4IRN5"/>
<dbReference type="CDD" id="cd03524">
    <property type="entry name" value="RPA2_OBF_family"/>
    <property type="match status" value="1"/>
</dbReference>
<dbReference type="GO" id="GO:0003676">
    <property type="term" value="F:nucleic acid binding"/>
    <property type="evidence" value="ECO:0007669"/>
    <property type="project" value="InterPro"/>
</dbReference>
<dbReference type="Proteomes" id="UP000577419">
    <property type="component" value="Unassembled WGS sequence"/>
</dbReference>
<dbReference type="EMBL" id="DUFG01000013">
    <property type="protein sequence ID" value="HIH08173.1"/>
    <property type="molecule type" value="Genomic_DNA"/>
</dbReference>
<gene>
    <name evidence="2" type="ORF">HA237_02255</name>
    <name evidence="3" type="ORF">J4224_01820</name>
</gene>
<name>A0A7J4IRN5_9ARCH</name>
<evidence type="ECO:0000313" key="3">
    <source>
        <dbReference type="EMBL" id="MBS3059143.1"/>
    </source>
</evidence>
<reference evidence="2" key="1">
    <citation type="journal article" date="2020" name="bioRxiv">
        <title>A rank-normalized archaeal taxonomy based on genome phylogeny resolves widespread incomplete and uneven classifications.</title>
        <authorList>
            <person name="Rinke C."/>
            <person name="Chuvochina M."/>
            <person name="Mussig A.J."/>
            <person name="Chaumeil P.-A."/>
            <person name="Waite D.W."/>
            <person name="Whitman W.B."/>
            <person name="Parks D.H."/>
            <person name="Hugenholtz P."/>
        </authorList>
    </citation>
    <scope>NUCLEOTIDE SEQUENCE</scope>
    <source>
        <strain evidence="2">UBA10011</strain>
    </source>
</reference>
<proteinExistence type="predicted"/>
<evidence type="ECO:0000313" key="2">
    <source>
        <dbReference type="EMBL" id="HIH08173.1"/>
    </source>
</evidence>
<comment type="caution">
    <text evidence="2">The sequence shown here is derived from an EMBL/GenBank/DDBJ whole genome shotgun (WGS) entry which is preliminary data.</text>
</comment>
<protein>
    <submittedName>
        <fullName evidence="3">OB-fold nucleic acid binding domain-containing protein</fullName>
    </submittedName>
</protein>
<reference evidence="3" key="3">
    <citation type="submission" date="2021-05" db="EMBL/GenBank/DDBJ databases">
        <title>Protein family content uncovers lineage relationships and bacterial pathway maintenance mechanisms in DPANN archaea.</title>
        <authorList>
            <person name="Castelle C.J."/>
            <person name="Meheust R."/>
            <person name="Jaffe A.L."/>
            <person name="Seitz K."/>
            <person name="Gong X."/>
            <person name="Baker B.J."/>
            <person name="Banfield J.F."/>
        </authorList>
    </citation>
    <scope>NUCLEOTIDE SEQUENCE</scope>
    <source>
        <strain evidence="3">RIFCSPHIGHO2_01_FULL_GW2011_AR10_43_9</strain>
    </source>
</reference>
<dbReference type="EMBL" id="JAGVWF010000025">
    <property type="protein sequence ID" value="MBS3059143.1"/>
    <property type="molecule type" value="Genomic_DNA"/>
</dbReference>
<accession>A0A7J4IRN5</accession>
<dbReference type="InterPro" id="IPR012340">
    <property type="entry name" value="NA-bd_OB-fold"/>
</dbReference>
<dbReference type="Proteomes" id="UP000683213">
    <property type="component" value="Unassembled WGS sequence"/>
</dbReference>
<organism evidence="2 4">
    <name type="scientific">Candidatus Iainarchaeum sp</name>
    <dbReference type="NCBI Taxonomy" id="3101447"/>
    <lineage>
        <taxon>Archaea</taxon>
        <taxon>Candidatus Iainarchaeota</taxon>
        <taxon>Candidatus Iainarchaeia</taxon>
        <taxon>Candidatus Iainarchaeales</taxon>
        <taxon>Candidatus Iainarchaeaceae</taxon>
        <taxon>Candidatus Iainarchaeum</taxon>
    </lineage>
</organism>
<reference evidence="3" key="2">
    <citation type="submission" date="2021-03" db="EMBL/GenBank/DDBJ databases">
        <authorList>
            <person name="Jaffe A."/>
        </authorList>
    </citation>
    <scope>NUCLEOTIDE SEQUENCE</scope>
    <source>
        <strain evidence="3">RIFCSPHIGHO2_01_FULL_GW2011_AR10_43_9</strain>
    </source>
</reference>
<dbReference type="Pfam" id="PF01336">
    <property type="entry name" value="tRNA_anti-codon"/>
    <property type="match status" value="1"/>
</dbReference>
<dbReference type="InterPro" id="IPR004365">
    <property type="entry name" value="NA-bd_OB_tRNA"/>
</dbReference>